<gene>
    <name evidence="3" type="ORF">GCM10009117_06430</name>
</gene>
<reference evidence="3 4" key="1">
    <citation type="journal article" date="2019" name="Int. J. Syst. Evol. Microbiol.">
        <title>The Global Catalogue of Microorganisms (GCM) 10K type strain sequencing project: providing services to taxonomists for standard genome sequencing and annotation.</title>
        <authorList>
            <consortium name="The Broad Institute Genomics Platform"/>
            <consortium name="The Broad Institute Genome Sequencing Center for Infectious Disease"/>
            <person name="Wu L."/>
            <person name="Ma J."/>
        </authorList>
    </citation>
    <scope>NUCLEOTIDE SEQUENCE [LARGE SCALE GENOMIC DNA]</scope>
    <source>
        <strain evidence="3 4">JCM 16082</strain>
    </source>
</reference>
<feature type="domain" description="SPOR" evidence="2">
    <location>
        <begin position="53"/>
        <end position="123"/>
    </location>
</feature>
<name>A0ABN1MEF3_9FLAO</name>
<protein>
    <submittedName>
        <fullName evidence="3">SPOR domain-containing protein</fullName>
    </submittedName>
</protein>
<organism evidence="3 4">
    <name type="scientific">Gangjinia marincola</name>
    <dbReference type="NCBI Taxonomy" id="578463"/>
    <lineage>
        <taxon>Bacteria</taxon>
        <taxon>Pseudomonadati</taxon>
        <taxon>Bacteroidota</taxon>
        <taxon>Flavobacteriia</taxon>
        <taxon>Flavobacteriales</taxon>
        <taxon>Flavobacteriaceae</taxon>
        <taxon>Gangjinia</taxon>
    </lineage>
</organism>
<proteinExistence type="predicted"/>
<keyword evidence="1" id="KW-0732">Signal</keyword>
<keyword evidence="4" id="KW-1185">Reference proteome</keyword>
<feature type="chain" id="PRO_5046734101" evidence="1">
    <location>
        <begin position="23"/>
        <end position="128"/>
    </location>
</feature>
<dbReference type="Pfam" id="PF05036">
    <property type="entry name" value="SPOR"/>
    <property type="match status" value="1"/>
</dbReference>
<comment type="caution">
    <text evidence="3">The sequence shown here is derived from an EMBL/GenBank/DDBJ whole genome shotgun (WGS) entry which is preliminary data.</text>
</comment>
<dbReference type="InterPro" id="IPR007730">
    <property type="entry name" value="SPOR-like_dom"/>
</dbReference>
<dbReference type="EMBL" id="BAAAFG010000002">
    <property type="protein sequence ID" value="GAA0871497.1"/>
    <property type="molecule type" value="Genomic_DNA"/>
</dbReference>
<evidence type="ECO:0000256" key="1">
    <source>
        <dbReference type="SAM" id="SignalP"/>
    </source>
</evidence>
<sequence>MTKKTFAIATIILNICLMQSYAQQGTVTIEQDPQIMNLINKRTELNKANKLGTTYRVQLYSGTNGGASGVIKNYTSLFSEWPGTVKYDTPNYKVWVGKFSDRLAAERALMAIRKEFPNAFLVKENRSR</sequence>
<accession>A0ABN1MEF3</accession>
<feature type="signal peptide" evidence="1">
    <location>
        <begin position="1"/>
        <end position="22"/>
    </location>
</feature>
<evidence type="ECO:0000259" key="2">
    <source>
        <dbReference type="Pfam" id="PF05036"/>
    </source>
</evidence>
<evidence type="ECO:0000313" key="3">
    <source>
        <dbReference type="EMBL" id="GAA0871497.1"/>
    </source>
</evidence>
<dbReference type="Proteomes" id="UP001500507">
    <property type="component" value="Unassembled WGS sequence"/>
</dbReference>
<evidence type="ECO:0000313" key="4">
    <source>
        <dbReference type="Proteomes" id="UP001500507"/>
    </source>
</evidence>